<evidence type="ECO:0000313" key="4">
    <source>
        <dbReference type="Proteomes" id="UP000075880"/>
    </source>
</evidence>
<name>A0AAG5D1W3_ANOAO</name>
<evidence type="ECO:0000313" key="3">
    <source>
        <dbReference type="EnsemblMetazoa" id="ENSAATROPP004658"/>
    </source>
</evidence>
<keyword evidence="1" id="KW-0812">Transmembrane</keyword>
<organism evidence="3 4">
    <name type="scientific">Anopheles atroparvus</name>
    <name type="common">European mosquito</name>
    <dbReference type="NCBI Taxonomy" id="41427"/>
    <lineage>
        <taxon>Eukaryota</taxon>
        <taxon>Metazoa</taxon>
        <taxon>Ecdysozoa</taxon>
        <taxon>Arthropoda</taxon>
        <taxon>Hexapoda</taxon>
        <taxon>Insecta</taxon>
        <taxon>Pterygota</taxon>
        <taxon>Neoptera</taxon>
        <taxon>Endopterygota</taxon>
        <taxon>Diptera</taxon>
        <taxon>Nematocera</taxon>
        <taxon>Culicoidea</taxon>
        <taxon>Culicidae</taxon>
        <taxon>Anophelinae</taxon>
        <taxon>Anopheles</taxon>
    </lineage>
</organism>
<reference evidence="3" key="1">
    <citation type="submission" date="2024-04" db="UniProtKB">
        <authorList>
            <consortium name="EnsemblMetazoa"/>
        </authorList>
    </citation>
    <scope>IDENTIFICATION</scope>
    <source>
        <strain evidence="3">EBRO</strain>
    </source>
</reference>
<keyword evidence="1" id="KW-1133">Transmembrane helix</keyword>
<accession>A0AAG5D1W3</accession>
<protein>
    <submittedName>
        <fullName evidence="3">Uncharacterized protein</fullName>
    </submittedName>
</protein>
<dbReference type="AlphaFoldDB" id="A0AAG5D1W3"/>
<sequence length="326" mass="33648">MKALAMVVLVLAAFVGNGSALLCRNCISSSSFKECESMGDVQQCDANIVNANHAIHSGDNPTLSPGNGTAFKCYRIQISGMHPNGTVNGIRSYARGCTFNSTNFCSGWMSGLNVSSCGTCTTDNCDQNAVASTQEASTTTVEPRETTTLAPGVTTITAPEATTAAGSATTTVAPRETTTLAPGVTTTTVPKATTAKATTIVATGTTTTMAPGATTTVEPSKATTLASSETTALAQGNTTTPAAEVMKTLTPRETTTVAQGANATDKPGRATGSVKKFTIAGTELMQIATAVYVFCNIFTIVLTLFIVFAAYTIYSSIALIRHDYHK</sequence>
<feature type="chain" id="PRO_5042590031" evidence="2">
    <location>
        <begin position="21"/>
        <end position="326"/>
    </location>
</feature>
<keyword evidence="2" id="KW-0732">Signal</keyword>
<evidence type="ECO:0000256" key="1">
    <source>
        <dbReference type="SAM" id="Phobius"/>
    </source>
</evidence>
<dbReference type="Proteomes" id="UP000075880">
    <property type="component" value="Unassembled WGS sequence"/>
</dbReference>
<keyword evidence="4" id="KW-1185">Reference proteome</keyword>
<dbReference type="EnsemblMetazoa" id="ENSAATROPT004924">
    <property type="protein sequence ID" value="ENSAATROPP004658"/>
    <property type="gene ID" value="ENSAATROPG003925"/>
</dbReference>
<feature type="signal peptide" evidence="2">
    <location>
        <begin position="1"/>
        <end position="20"/>
    </location>
</feature>
<proteinExistence type="predicted"/>
<evidence type="ECO:0000256" key="2">
    <source>
        <dbReference type="SAM" id="SignalP"/>
    </source>
</evidence>
<keyword evidence="1" id="KW-0472">Membrane</keyword>
<feature type="transmembrane region" description="Helical" evidence="1">
    <location>
        <begin position="291"/>
        <end position="314"/>
    </location>
</feature>